<keyword evidence="2" id="KW-0732">Signal</keyword>
<feature type="region of interest" description="Disordered" evidence="1">
    <location>
        <begin position="417"/>
        <end position="487"/>
    </location>
</feature>
<feature type="compositionally biased region" description="Low complexity" evidence="1">
    <location>
        <begin position="172"/>
        <end position="182"/>
    </location>
</feature>
<feature type="region of interest" description="Disordered" evidence="1">
    <location>
        <begin position="942"/>
        <end position="971"/>
    </location>
</feature>
<feature type="compositionally biased region" description="Acidic residues" evidence="1">
    <location>
        <begin position="430"/>
        <end position="441"/>
    </location>
</feature>
<feature type="region of interest" description="Disordered" evidence="1">
    <location>
        <begin position="277"/>
        <end position="312"/>
    </location>
</feature>
<evidence type="ECO:0000313" key="4">
    <source>
        <dbReference type="Proteomes" id="UP000005239"/>
    </source>
</evidence>
<feature type="compositionally biased region" description="Polar residues" evidence="1">
    <location>
        <begin position="208"/>
        <end position="217"/>
    </location>
</feature>
<gene>
    <name evidence="3" type="primary">WBGene00277122</name>
</gene>
<feature type="region of interest" description="Disordered" evidence="1">
    <location>
        <begin position="817"/>
        <end position="896"/>
    </location>
</feature>
<feature type="region of interest" description="Disordered" evidence="1">
    <location>
        <begin position="999"/>
        <end position="1022"/>
    </location>
</feature>
<reference evidence="3" key="2">
    <citation type="submission" date="2022-06" db="UniProtKB">
        <authorList>
            <consortium name="EnsemblMetazoa"/>
        </authorList>
    </citation>
    <scope>IDENTIFICATION</scope>
    <source>
        <strain evidence="3">PS312</strain>
    </source>
</reference>
<feature type="region of interest" description="Disordered" evidence="1">
    <location>
        <begin position="743"/>
        <end position="763"/>
    </location>
</feature>
<dbReference type="AlphaFoldDB" id="A0A2A6CBN3"/>
<feature type="region of interest" description="Disordered" evidence="1">
    <location>
        <begin position="568"/>
        <end position="618"/>
    </location>
</feature>
<feature type="compositionally biased region" description="Low complexity" evidence="1">
    <location>
        <begin position="472"/>
        <end position="486"/>
    </location>
</feature>
<feature type="chain" id="PRO_5043523156" evidence="2">
    <location>
        <begin position="20"/>
        <end position="1230"/>
    </location>
</feature>
<feature type="compositionally biased region" description="Basic residues" evidence="1">
    <location>
        <begin position="886"/>
        <end position="895"/>
    </location>
</feature>
<organism evidence="3 4">
    <name type="scientific">Pristionchus pacificus</name>
    <name type="common">Parasitic nematode worm</name>
    <dbReference type="NCBI Taxonomy" id="54126"/>
    <lineage>
        <taxon>Eukaryota</taxon>
        <taxon>Metazoa</taxon>
        <taxon>Ecdysozoa</taxon>
        <taxon>Nematoda</taxon>
        <taxon>Chromadorea</taxon>
        <taxon>Rhabditida</taxon>
        <taxon>Rhabditina</taxon>
        <taxon>Diplogasteromorpha</taxon>
        <taxon>Diplogasteroidea</taxon>
        <taxon>Neodiplogasteridae</taxon>
        <taxon>Pristionchus</taxon>
    </lineage>
</organism>
<evidence type="ECO:0000313" key="3">
    <source>
        <dbReference type="EnsemblMetazoa" id="PPA38753.1"/>
    </source>
</evidence>
<dbReference type="Proteomes" id="UP000005239">
    <property type="component" value="Unassembled WGS sequence"/>
</dbReference>
<feature type="compositionally biased region" description="Low complexity" evidence="1">
    <location>
        <begin position="290"/>
        <end position="312"/>
    </location>
</feature>
<feature type="compositionally biased region" description="Low complexity" evidence="1">
    <location>
        <begin position="442"/>
        <end position="459"/>
    </location>
</feature>
<name>A0A2A6CBN3_PRIPA</name>
<evidence type="ECO:0000256" key="1">
    <source>
        <dbReference type="SAM" id="MobiDB-lite"/>
    </source>
</evidence>
<feature type="compositionally biased region" description="Low complexity" evidence="1">
    <location>
        <begin position="827"/>
        <end position="838"/>
    </location>
</feature>
<protein>
    <submittedName>
        <fullName evidence="3">Uncharacterized protein</fullName>
    </submittedName>
</protein>
<proteinExistence type="predicted"/>
<evidence type="ECO:0000256" key="2">
    <source>
        <dbReference type="SAM" id="SignalP"/>
    </source>
</evidence>
<feature type="compositionally biased region" description="Low complexity" evidence="1">
    <location>
        <begin position="573"/>
        <end position="618"/>
    </location>
</feature>
<feature type="compositionally biased region" description="Basic residues" evidence="1">
    <location>
        <begin position="955"/>
        <end position="971"/>
    </location>
</feature>
<feature type="compositionally biased region" description="Polar residues" evidence="1">
    <location>
        <begin position="529"/>
        <end position="548"/>
    </location>
</feature>
<feature type="compositionally biased region" description="Pro residues" evidence="1">
    <location>
        <begin position="183"/>
        <end position="194"/>
    </location>
</feature>
<feature type="compositionally biased region" description="Low complexity" evidence="1">
    <location>
        <begin position="337"/>
        <end position="364"/>
    </location>
</feature>
<sequence length="1230" mass="137161">MRTALISLFIVSSLSPAQCNPLLTTSLASEPPPPPLNSVFPDGSKKMEVKWEPFRDIFENIIRPIGGEHDVATMLENVKEEDIDTLEGTLLDKAKDDPEFVEQILTHLIHIRERYIKLRQDWQKTIEDRDKTAKIFKARIVDTRSDPSSALLPSNGQPVQFTQSFTPNTGLTNVSPVLNTNPPLLPTRPPPPVQPFFNTPAAPEHSHFTMSSETLPHSQPPQLDQEELEEDPGSFLGPPAHSSTPSDFFFVPNHVIDPQIDPNQIIFDTAIPQFASRGSPPAPPPHVAARRATAAPTTHPPTTTTTQRPTRPWHFSSRATTTIRPETKPWWWTKKTTRVATTSTPRPTTRTTITTTTEAPTTQAERSETKAGIHFDHENNRTVYRYFWKPNTEEQAAIPEMIDENGNEHSAVTVETEEQTTEVAPPPDDIVFEEPQPEEETTLAPTTTTPEPTTTTTTTAPPPTTTRRRTTRPVPTTTSTTRRPTTFSTAVPRRPTLFERVPEFAPRQPKVIRTSLFDPPPQEGEKQEVQQNRPQRFRTPNGSRTFGTLPTAMPRFASYEELPIDEHPLEPWAPTQRPATTTTTPPSTPSSTRRTPQTVAPTTSLTRVTTTTTTTSAPTMTTEEFIPEEAEVVTVPEFAVEDISHFSDDFTEQSVDERELVNILNKEEEQRGVVEAKWFSGPHSFDKDQQHLSGSPKRFIPEFPGEVDPETFPEGETTEEETVQTPKRIVFTVRPVIQPVTAAPTTVEQTTEPSTTPIEETPSIGFTDETAEEFEGVTVATAEQNEDTTETIVDEVIDDTAEELSQAFADFERALSTRATDEPIEPQPTSTTTETSSTVVDEVGPSTAQKSRQGVRAPTVVVWGRRPPKQPSTIVHVDTAPPSIRPTKRPRKKTTKVPDEIDLLDELIRGTTEHVETTTRSISELENELAREAKINNFFESEESTTHPHDDVRIHGRTPGRKIRGRKGQHKRVNTSHFIVSALNRDGVHLTHEEARIALGLPGKASRPHSKTTTPPSTTTDDEVQLLVADLQRELLTRGFNEQTFALCNAINCDFEKNDELCQYESSLDELIFGEGAFRRRVKRQAFDSFITVRAWTNWGGAKGDPALGNIALASGRLPSDVFSQGKNERFSGTQVNPNQMAMMSTQINATDSLRILFDVWEGTRGVQLRVCCDAVCPFETELGVKKGNRNWQPREVTCPKGTRQLSFECTNTGKFRGACGVDNIRMDKC</sequence>
<accession>A0A8R1UUW4</accession>
<feature type="compositionally biased region" description="Low complexity" evidence="1">
    <location>
        <begin position="744"/>
        <end position="763"/>
    </location>
</feature>
<dbReference type="EnsemblMetazoa" id="PPA38753.1">
    <property type="protein sequence ID" value="PPA38753.1"/>
    <property type="gene ID" value="WBGene00277122"/>
</dbReference>
<dbReference type="OrthoDB" id="5877346at2759"/>
<feature type="signal peptide" evidence="2">
    <location>
        <begin position="1"/>
        <end position="19"/>
    </location>
</feature>
<feature type="compositionally biased region" description="Polar residues" evidence="1">
    <location>
        <begin position="146"/>
        <end position="171"/>
    </location>
</feature>
<feature type="region of interest" description="Disordered" evidence="1">
    <location>
        <begin position="509"/>
        <end position="550"/>
    </location>
</feature>
<keyword evidence="4" id="KW-1185">Reference proteome</keyword>
<reference evidence="4" key="1">
    <citation type="journal article" date="2008" name="Nat. Genet.">
        <title>The Pristionchus pacificus genome provides a unique perspective on nematode lifestyle and parasitism.</title>
        <authorList>
            <person name="Dieterich C."/>
            <person name="Clifton S.W."/>
            <person name="Schuster L.N."/>
            <person name="Chinwalla A."/>
            <person name="Delehaunty K."/>
            <person name="Dinkelacker I."/>
            <person name="Fulton L."/>
            <person name="Fulton R."/>
            <person name="Godfrey J."/>
            <person name="Minx P."/>
            <person name="Mitreva M."/>
            <person name="Roeseler W."/>
            <person name="Tian H."/>
            <person name="Witte H."/>
            <person name="Yang S.P."/>
            <person name="Wilson R.K."/>
            <person name="Sommer R.J."/>
        </authorList>
    </citation>
    <scope>NUCLEOTIDE SEQUENCE [LARGE SCALE GENOMIC DNA]</scope>
    <source>
        <strain evidence="4">PS312</strain>
    </source>
</reference>
<feature type="compositionally biased region" description="Basic and acidic residues" evidence="1">
    <location>
        <begin position="944"/>
        <end position="954"/>
    </location>
</feature>
<feature type="region of interest" description="Disordered" evidence="1">
    <location>
        <begin position="146"/>
        <end position="244"/>
    </location>
</feature>
<accession>A0A2A6CBN3</accession>
<feature type="region of interest" description="Disordered" evidence="1">
    <location>
        <begin position="337"/>
        <end position="368"/>
    </location>
</feature>